<dbReference type="EMBL" id="JFHR01000006">
    <property type="protein sequence ID" value="KEQ54923.1"/>
    <property type="molecule type" value="Genomic_DNA"/>
</dbReference>
<dbReference type="PATRIC" id="fig|46429.4.peg.806"/>
<accession>A0A081RIA0</accession>
<comment type="similarity">
    <text evidence="1">In the C-terminal section; belongs to the flavoprotein pyridine nucleotide cytochrome reductase family.</text>
</comment>
<dbReference type="PANTHER" id="PTHR43396:SF3">
    <property type="entry name" value="FLAVOHEMOPROTEIN"/>
    <property type="match status" value="1"/>
</dbReference>
<keyword evidence="8" id="KW-0560">Oxidoreductase</keyword>
<dbReference type="InterPro" id="IPR009050">
    <property type="entry name" value="Globin-like_sf"/>
</dbReference>
<dbReference type="InterPro" id="IPR000971">
    <property type="entry name" value="Globin"/>
</dbReference>
<name>A0A081RIA0_SPHCR</name>
<evidence type="ECO:0000256" key="3">
    <source>
        <dbReference type="ARBA" id="ARBA00022621"/>
    </source>
</evidence>
<keyword evidence="8" id="KW-0223">Dioxygenase</keyword>
<dbReference type="SUPFAM" id="SSF46458">
    <property type="entry name" value="Globin-like"/>
    <property type="match status" value="1"/>
</dbReference>
<keyword evidence="2 6" id="KW-0349">Heme</keyword>
<evidence type="ECO:0000256" key="5">
    <source>
        <dbReference type="ARBA" id="ARBA00023004"/>
    </source>
</evidence>
<dbReference type="Gene3D" id="1.10.490.10">
    <property type="entry name" value="Globins"/>
    <property type="match status" value="1"/>
</dbReference>
<dbReference type="EC" id="1.14.12.17" evidence="8"/>
<reference evidence="8 9" key="1">
    <citation type="submission" date="2014-02" db="EMBL/GenBank/DDBJ databases">
        <title>Whole genome sequence of Sphingobium chlorophenolicum NBRC 16172.</title>
        <authorList>
            <person name="Gan H.M."/>
            <person name="Gan H.Y."/>
            <person name="Chew T.H."/>
            <person name="Savka M.A."/>
        </authorList>
    </citation>
    <scope>NUCLEOTIDE SEQUENCE [LARGE SCALE GENOMIC DNA]</scope>
    <source>
        <strain evidence="8 9">NBRC 16172</strain>
    </source>
</reference>
<dbReference type="InterPro" id="IPR012292">
    <property type="entry name" value="Globin/Proto"/>
</dbReference>
<dbReference type="GO" id="GO:0046210">
    <property type="term" value="P:nitric oxide catabolic process"/>
    <property type="evidence" value="ECO:0007669"/>
    <property type="project" value="TreeGrafter"/>
</dbReference>
<dbReference type="GO" id="GO:0071949">
    <property type="term" value="F:FAD binding"/>
    <property type="evidence" value="ECO:0007669"/>
    <property type="project" value="TreeGrafter"/>
</dbReference>
<dbReference type="OrthoDB" id="9786134at2"/>
<dbReference type="GO" id="GO:0020037">
    <property type="term" value="F:heme binding"/>
    <property type="evidence" value="ECO:0007669"/>
    <property type="project" value="InterPro"/>
</dbReference>
<organism evidence="8 9">
    <name type="scientific">Sphingobium chlorophenolicum</name>
    <dbReference type="NCBI Taxonomy" id="46429"/>
    <lineage>
        <taxon>Bacteria</taxon>
        <taxon>Pseudomonadati</taxon>
        <taxon>Pseudomonadota</taxon>
        <taxon>Alphaproteobacteria</taxon>
        <taxon>Sphingomonadales</taxon>
        <taxon>Sphingomonadaceae</taxon>
        <taxon>Sphingobium</taxon>
    </lineage>
</organism>
<dbReference type="GO" id="GO:0071500">
    <property type="term" value="P:cellular response to nitrosative stress"/>
    <property type="evidence" value="ECO:0007669"/>
    <property type="project" value="TreeGrafter"/>
</dbReference>
<dbReference type="FunFam" id="1.10.490.10:FF:000003">
    <property type="entry name" value="Flavohemoprotein"/>
    <property type="match status" value="1"/>
</dbReference>
<feature type="domain" description="Globin" evidence="7">
    <location>
        <begin position="3"/>
        <end position="140"/>
    </location>
</feature>
<proteinExistence type="inferred from homology"/>
<keyword evidence="5" id="KW-0408">Iron</keyword>
<dbReference type="Proteomes" id="UP000028411">
    <property type="component" value="Unassembled WGS sequence"/>
</dbReference>
<dbReference type="GO" id="GO:0019825">
    <property type="term" value="F:oxygen binding"/>
    <property type="evidence" value="ECO:0007669"/>
    <property type="project" value="InterPro"/>
</dbReference>
<keyword evidence="4" id="KW-0479">Metal-binding</keyword>
<evidence type="ECO:0000256" key="2">
    <source>
        <dbReference type="ARBA" id="ARBA00022617"/>
    </source>
</evidence>
<dbReference type="GO" id="GO:0005344">
    <property type="term" value="F:oxygen carrier activity"/>
    <property type="evidence" value="ECO:0007669"/>
    <property type="project" value="UniProtKB-KW"/>
</dbReference>
<evidence type="ECO:0000256" key="1">
    <source>
        <dbReference type="ARBA" id="ARBA00006401"/>
    </source>
</evidence>
<keyword evidence="6" id="KW-0813">Transport</keyword>
<keyword evidence="3 6" id="KW-0561">Oxygen transport</keyword>
<gene>
    <name evidence="8" type="ORF">BV95_00836</name>
</gene>
<comment type="similarity">
    <text evidence="6">Belongs to the globin family.</text>
</comment>
<protein>
    <submittedName>
        <fullName evidence="8">Nitric oxide dioxygenase</fullName>
        <ecNumber evidence="8">1.14.12.17</ecNumber>
    </submittedName>
</protein>
<dbReference type="GO" id="GO:0008941">
    <property type="term" value="F:nitric oxide dioxygenase NAD(P)H activity"/>
    <property type="evidence" value="ECO:0007669"/>
    <property type="project" value="UniProtKB-EC"/>
</dbReference>
<dbReference type="PANTHER" id="PTHR43396">
    <property type="entry name" value="FLAVOHEMOPROTEIN"/>
    <property type="match status" value="1"/>
</dbReference>
<dbReference type="RefSeq" id="WP_037447810.1">
    <property type="nucleotide sequence ID" value="NZ_JFHR01000006.1"/>
</dbReference>
<evidence type="ECO:0000259" key="7">
    <source>
        <dbReference type="PROSITE" id="PS01033"/>
    </source>
</evidence>
<dbReference type="eggNOG" id="COG1017">
    <property type="taxonomic scope" value="Bacteria"/>
</dbReference>
<comment type="caution">
    <text evidence="8">The sequence shown here is derived from an EMBL/GenBank/DDBJ whole genome shotgun (WGS) entry which is preliminary data.</text>
</comment>
<sequence>MTQLTADTIAIVKATAPALRKHGVEITTAMYARLFEDASIKDMFDQAAQESGEQPKRLAAAILGYAENIDRLQALDGAVARMVQRHVETGVKAEHYPKVAEALLPAIRDVLGAEVATDAVLDAWGQAYWFLANILIGKEAQAYEDAEAA</sequence>
<evidence type="ECO:0000256" key="6">
    <source>
        <dbReference type="RuleBase" id="RU000356"/>
    </source>
</evidence>
<evidence type="ECO:0000256" key="4">
    <source>
        <dbReference type="ARBA" id="ARBA00022723"/>
    </source>
</evidence>
<evidence type="ECO:0000313" key="9">
    <source>
        <dbReference type="Proteomes" id="UP000028411"/>
    </source>
</evidence>
<dbReference type="GO" id="GO:0046872">
    <property type="term" value="F:metal ion binding"/>
    <property type="evidence" value="ECO:0007669"/>
    <property type="project" value="UniProtKB-KW"/>
</dbReference>
<dbReference type="AlphaFoldDB" id="A0A081RIA0"/>
<dbReference type="Pfam" id="PF00042">
    <property type="entry name" value="Globin"/>
    <property type="match status" value="1"/>
</dbReference>
<evidence type="ECO:0000313" key="8">
    <source>
        <dbReference type="EMBL" id="KEQ54923.1"/>
    </source>
</evidence>
<dbReference type="PROSITE" id="PS01033">
    <property type="entry name" value="GLOBIN"/>
    <property type="match status" value="1"/>
</dbReference>